<reference evidence="2 3" key="1">
    <citation type="submission" date="2024-05" db="EMBL/GenBank/DDBJ databases">
        <authorList>
            <person name="Wallberg A."/>
        </authorList>
    </citation>
    <scope>NUCLEOTIDE SEQUENCE [LARGE SCALE GENOMIC DNA]</scope>
</reference>
<name>A0AAV2PIE2_MEGNR</name>
<gene>
    <name evidence="2" type="ORF">MNOR_LOCUS852</name>
</gene>
<dbReference type="Proteomes" id="UP001497623">
    <property type="component" value="Unassembled WGS sequence"/>
</dbReference>
<proteinExistence type="predicted"/>
<dbReference type="PANTHER" id="PTHR34415">
    <property type="entry name" value="INTEGRASE CATALYTIC DOMAIN-CONTAINING PROTEIN"/>
    <property type="match status" value="1"/>
</dbReference>
<evidence type="ECO:0000313" key="2">
    <source>
        <dbReference type="EMBL" id="CAL4059809.1"/>
    </source>
</evidence>
<comment type="caution">
    <text evidence="2">The sequence shown here is derived from an EMBL/GenBank/DDBJ whole genome shotgun (WGS) entry which is preliminary data.</text>
</comment>
<keyword evidence="3" id="KW-1185">Reference proteome</keyword>
<feature type="domain" description="DUF7869" evidence="1">
    <location>
        <begin position="32"/>
        <end position="138"/>
    </location>
</feature>
<organism evidence="2 3">
    <name type="scientific">Meganyctiphanes norvegica</name>
    <name type="common">Northern krill</name>
    <name type="synonym">Thysanopoda norvegica</name>
    <dbReference type="NCBI Taxonomy" id="48144"/>
    <lineage>
        <taxon>Eukaryota</taxon>
        <taxon>Metazoa</taxon>
        <taxon>Ecdysozoa</taxon>
        <taxon>Arthropoda</taxon>
        <taxon>Crustacea</taxon>
        <taxon>Multicrustacea</taxon>
        <taxon>Malacostraca</taxon>
        <taxon>Eumalacostraca</taxon>
        <taxon>Eucarida</taxon>
        <taxon>Euphausiacea</taxon>
        <taxon>Euphausiidae</taxon>
        <taxon>Meganyctiphanes</taxon>
    </lineage>
</organism>
<dbReference type="Pfam" id="PF25273">
    <property type="entry name" value="DUF7869"/>
    <property type="match status" value="1"/>
</dbReference>
<evidence type="ECO:0000313" key="3">
    <source>
        <dbReference type="Proteomes" id="UP001497623"/>
    </source>
</evidence>
<dbReference type="AlphaFoldDB" id="A0AAV2PIE2"/>
<dbReference type="PANTHER" id="PTHR34415:SF1">
    <property type="entry name" value="INTEGRASE CATALYTIC DOMAIN-CONTAINING PROTEIN"/>
    <property type="match status" value="1"/>
</dbReference>
<dbReference type="EMBL" id="CAXKWB010000202">
    <property type="protein sequence ID" value="CAL4059809.1"/>
    <property type="molecule type" value="Genomic_DNA"/>
</dbReference>
<protein>
    <recommendedName>
        <fullName evidence="1">DUF7869 domain-containing protein</fullName>
    </recommendedName>
</protein>
<evidence type="ECO:0000259" key="1">
    <source>
        <dbReference type="Pfam" id="PF25273"/>
    </source>
</evidence>
<accession>A0AAV2PIE2</accession>
<sequence length="159" mass="18574">MFGTSLLGKRGSDEISSCLQHYFEHFVISDVKDMILFSDNCGVQNKNIHIVLTCLSSIHEKIFDEIEHYFMIAGHSYLPCYRNFGNIEIELRGVELFSEPNYCDIIKEYRRRSPFMVVNMRNNFLDIEVFQSSVTNKSEGKFKNGRIFCIQTHTNRGLR</sequence>
<dbReference type="InterPro" id="IPR057191">
    <property type="entry name" value="DUF7869"/>
</dbReference>